<accession>A0ACB7SXQ6</accession>
<sequence length="213" mass="23032">MHKFATAADVVISIPSTAAVAQAGDTIDTTRRRSEPAAARRAAVVSTVLRSPLLEEALRHNSALLHRQLVTSFTLRLLGPMVCVTAAFVVVGLGLGILTPYRSLAAVFLFVGAVLETVSLAAYLCTCSERTRAFLAMLFGLKPRGHDVSANAPRRTYETRMEEPLLRPLPRNGSSAKPTLYFVQGKLKLDGNAATPLLKRRRPARLQRNVSAG</sequence>
<organism evidence="1 2">
    <name type="scientific">Hyalomma asiaticum</name>
    <name type="common">Tick</name>
    <dbReference type="NCBI Taxonomy" id="266040"/>
    <lineage>
        <taxon>Eukaryota</taxon>
        <taxon>Metazoa</taxon>
        <taxon>Ecdysozoa</taxon>
        <taxon>Arthropoda</taxon>
        <taxon>Chelicerata</taxon>
        <taxon>Arachnida</taxon>
        <taxon>Acari</taxon>
        <taxon>Parasitiformes</taxon>
        <taxon>Ixodida</taxon>
        <taxon>Ixodoidea</taxon>
        <taxon>Ixodidae</taxon>
        <taxon>Hyalomminae</taxon>
        <taxon>Hyalomma</taxon>
    </lineage>
</organism>
<gene>
    <name evidence="1" type="ORF">HPB50_005251</name>
</gene>
<reference evidence="1" key="1">
    <citation type="submission" date="2020-05" db="EMBL/GenBank/DDBJ databases">
        <title>Large-scale comparative analyses of tick genomes elucidate their genetic diversity and vector capacities.</title>
        <authorList>
            <person name="Jia N."/>
            <person name="Wang J."/>
            <person name="Shi W."/>
            <person name="Du L."/>
            <person name="Sun Y."/>
            <person name="Zhan W."/>
            <person name="Jiang J."/>
            <person name="Wang Q."/>
            <person name="Zhang B."/>
            <person name="Ji P."/>
            <person name="Sakyi L.B."/>
            <person name="Cui X."/>
            <person name="Yuan T."/>
            <person name="Jiang B."/>
            <person name="Yang W."/>
            <person name="Lam T.T.-Y."/>
            <person name="Chang Q."/>
            <person name="Ding S."/>
            <person name="Wang X."/>
            <person name="Zhu J."/>
            <person name="Ruan X."/>
            <person name="Zhao L."/>
            <person name="Wei J."/>
            <person name="Que T."/>
            <person name="Du C."/>
            <person name="Cheng J."/>
            <person name="Dai P."/>
            <person name="Han X."/>
            <person name="Huang E."/>
            <person name="Gao Y."/>
            <person name="Liu J."/>
            <person name="Shao H."/>
            <person name="Ye R."/>
            <person name="Li L."/>
            <person name="Wei W."/>
            <person name="Wang X."/>
            <person name="Wang C."/>
            <person name="Yang T."/>
            <person name="Huo Q."/>
            <person name="Li W."/>
            <person name="Guo W."/>
            <person name="Chen H."/>
            <person name="Zhou L."/>
            <person name="Ni X."/>
            <person name="Tian J."/>
            <person name="Zhou Y."/>
            <person name="Sheng Y."/>
            <person name="Liu T."/>
            <person name="Pan Y."/>
            <person name="Xia L."/>
            <person name="Li J."/>
            <person name="Zhao F."/>
            <person name="Cao W."/>
        </authorList>
    </citation>
    <scope>NUCLEOTIDE SEQUENCE</scope>
    <source>
        <strain evidence="1">Hyas-2018</strain>
    </source>
</reference>
<dbReference type="Proteomes" id="UP000821845">
    <property type="component" value="Chromosome 2"/>
</dbReference>
<evidence type="ECO:0000313" key="2">
    <source>
        <dbReference type="Proteomes" id="UP000821845"/>
    </source>
</evidence>
<protein>
    <submittedName>
        <fullName evidence="1">Uncharacterized protein</fullName>
    </submittedName>
</protein>
<comment type="caution">
    <text evidence="1">The sequence shown here is derived from an EMBL/GenBank/DDBJ whole genome shotgun (WGS) entry which is preliminary data.</text>
</comment>
<proteinExistence type="predicted"/>
<name>A0ACB7SXQ6_HYAAI</name>
<dbReference type="EMBL" id="CM023482">
    <property type="protein sequence ID" value="KAH6937927.1"/>
    <property type="molecule type" value="Genomic_DNA"/>
</dbReference>
<keyword evidence="2" id="KW-1185">Reference proteome</keyword>
<evidence type="ECO:0000313" key="1">
    <source>
        <dbReference type="EMBL" id="KAH6937927.1"/>
    </source>
</evidence>